<dbReference type="Proteomes" id="UP000008212">
    <property type="component" value="Chromosome"/>
</dbReference>
<dbReference type="AlphaFoldDB" id="Q73JP7"/>
<dbReference type="EMBL" id="AE017226">
    <property type="protein sequence ID" value="AAS12979.1"/>
    <property type="molecule type" value="Genomic_DNA"/>
</dbReference>
<sequence length="39" mass="4535">MAIFKNLVGFLKMADEFKIKSLYFDDLILNIANKVKETL</sequence>
<reference evidence="1 2" key="1">
    <citation type="journal article" date="2004" name="Proc. Natl. Acad. Sci. U.S.A.">
        <title>Comparison of the genome of the oral pathogen Treponema denticola with other spirochete genomes.</title>
        <authorList>
            <person name="Seshadri R."/>
            <person name="Myers G.S."/>
            <person name="Tettelin H."/>
            <person name="Eisen J.A."/>
            <person name="Heidelberg J.F."/>
            <person name="Dodson R.J."/>
            <person name="Davidsen T.M."/>
            <person name="DeBoy R.T."/>
            <person name="Fouts D.E."/>
            <person name="Haft D.H."/>
            <person name="Selengut J."/>
            <person name="Ren Q."/>
            <person name="Brinkac L.M."/>
            <person name="Madupu R."/>
            <person name="Kolonay J."/>
            <person name="Durkin S.A."/>
            <person name="Daugherty S.C."/>
            <person name="Shetty J."/>
            <person name="Shvartsbeyn A."/>
            <person name="Gebregeorgis E."/>
            <person name="Geer K."/>
            <person name="Tsegaye G."/>
            <person name="Malek J."/>
            <person name="Ayodeji B."/>
            <person name="Shatsman S."/>
            <person name="McLeod M.P."/>
            <person name="Smajs D."/>
            <person name="Howell J.K."/>
            <person name="Pal S."/>
            <person name="Amin A."/>
            <person name="Vashisth P."/>
            <person name="McNeill T.Z."/>
            <person name="Xiang Q."/>
            <person name="Sodergren E."/>
            <person name="Baca E."/>
            <person name="Weinstock G.M."/>
            <person name="Norris S.J."/>
            <person name="Fraser C.M."/>
            <person name="Paulsen I.T."/>
        </authorList>
    </citation>
    <scope>NUCLEOTIDE SEQUENCE [LARGE SCALE GENOMIC DNA]</scope>
    <source>
        <strain evidence="2">ATCC 35405 / DSM 14222 / CIP 103919 / JCM 8153 / KCTC 15104</strain>
    </source>
</reference>
<gene>
    <name evidence="1" type="ordered locus">TDE_2462</name>
</gene>
<dbReference type="PaxDb" id="243275-TDE_2462"/>
<dbReference type="PATRIC" id="fig|243275.7.peg.2329"/>
<dbReference type="HOGENOM" id="CLU_3318654_0_0_12"/>
<organism evidence="1 2">
    <name type="scientific">Treponema denticola (strain ATCC 35405 / DSM 14222 / CIP 103919 / JCM 8153 / KCTC 15104)</name>
    <dbReference type="NCBI Taxonomy" id="243275"/>
    <lineage>
        <taxon>Bacteria</taxon>
        <taxon>Pseudomonadati</taxon>
        <taxon>Spirochaetota</taxon>
        <taxon>Spirochaetia</taxon>
        <taxon>Spirochaetales</taxon>
        <taxon>Treponemataceae</taxon>
        <taxon>Treponema</taxon>
    </lineage>
</organism>
<name>Q73JP7_TREDE</name>
<evidence type="ECO:0000313" key="1">
    <source>
        <dbReference type="EMBL" id="AAS12979.1"/>
    </source>
</evidence>
<evidence type="ECO:0000313" key="2">
    <source>
        <dbReference type="Proteomes" id="UP000008212"/>
    </source>
</evidence>
<proteinExistence type="predicted"/>
<dbReference type="STRING" id="243275.TDE_2462"/>
<dbReference type="OrthoDB" id="9892537at2"/>
<protein>
    <submittedName>
        <fullName evidence="1">Uncharacterized protein</fullName>
    </submittedName>
</protein>
<keyword evidence="2" id="KW-1185">Reference proteome</keyword>
<accession>Q73JP7</accession>
<dbReference type="KEGG" id="tde:TDE_2462"/>